<sequence length="428" mass="50023">MKLTISDDLKVGFFTSDHATQTDCSEIFPLKDLTQSTEKLMRIITSLHVDFGFLKDLVQLKFEERLKEESWKIVGMLCEKMLDMKKHYQQGEDIMRKSFQQQLCDAIAVIKGMYQKFFEIEDEKAALQDAADVKMNVLMRKLREKEEIIRNLKNELDLYEEFGFKKIDSFAKESSSPKPTEKEFIDYRAENERLMQIIAVLEEESQAAIKENAILEDELMYLKEISDQDQRTIQKLMDSRDRLRYELDCEKLAIQDMINRQKDDIEIKKKYASMSSHYGGKRGTFVKKKMSKKFTGIPAVPSASVTEMEVPSTTEIFTTSLVAKPSEKHVTFLLPKMVPEDLLLKFQLVKRLERFKRDADQANKSWEKKFLILRNSFHVLKNEMFTRQALYRQCAMTSDTSFNYVLSEVNNMESPDTVDADTNEDSFQ</sequence>
<evidence type="ECO:0000256" key="1">
    <source>
        <dbReference type="SAM" id="Coils"/>
    </source>
</evidence>
<dbReference type="InterPro" id="IPR040119">
    <property type="entry name" value="C10orf67-like"/>
</dbReference>
<dbReference type="InterPro" id="IPR031651">
    <property type="entry name" value="DUF4709"/>
</dbReference>
<dbReference type="Pfam" id="PF15821">
    <property type="entry name" value="DUF4709"/>
    <property type="match status" value="1"/>
</dbReference>
<comment type="caution">
    <text evidence="3">The sequence shown here is derived from an EMBL/GenBank/DDBJ whole genome shotgun (WGS) entry which is preliminary data.</text>
</comment>
<gene>
    <name evidence="3" type="ORF">APTSU1_000123100</name>
</gene>
<evidence type="ECO:0000313" key="3">
    <source>
        <dbReference type="EMBL" id="GAB1286001.1"/>
    </source>
</evidence>
<dbReference type="PANTHER" id="PTHR22382:SF7">
    <property type="entry name" value="RIKEN CDNA 4921504E06 GENE"/>
    <property type="match status" value="1"/>
</dbReference>
<keyword evidence="1" id="KW-0175">Coiled coil</keyword>
<feature type="domain" description="DUF4709" evidence="2">
    <location>
        <begin position="2"/>
        <end position="111"/>
    </location>
</feature>
<reference evidence="3 4" key="1">
    <citation type="submission" date="2024-08" db="EMBL/GenBank/DDBJ databases">
        <title>The draft genome of Apodemus speciosus.</title>
        <authorList>
            <person name="Nabeshima K."/>
            <person name="Suzuki S."/>
            <person name="Onuma M."/>
        </authorList>
    </citation>
    <scope>NUCLEOTIDE SEQUENCE [LARGE SCALE GENOMIC DNA]</scope>
    <source>
        <strain evidence="3">IB14-021</strain>
    </source>
</reference>
<dbReference type="PANTHER" id="PTHR22382">
    <property type="entry name" value="RIKEN CDNA 4921504E06 GENE"/>
    <property type="match status" value="1"/>
</dbReference>
<accession>A0ABQ0EGV8</accession>
<feature type="coiled-coil region" evidence="1">
    <location>
        <begin position="135"/>
        <end position="218"/>
    </location>
</feature>
<dbReference type="EMBL" id="BAAFST010000002">
    <property type="protein sequence ID" value="GAB1286001.1"/>
    <property type="molecule type" value="Genomic_DNA"/>
</dbReference>
<keyword evidence="4" id="KW-1185">Reference proteome</keyword>
<name>A0ABQ0EGV8_APOSI</name>
<evidence type="ECO:0000259" key="2">
    <source>
        <dbReference type="Pfam" id="PF15821"/>
    </source>
</evidence>
<dbReference type="Proteomes" id="UP001623349">
    <property type="component" value="Unassembled WGS sequence"/>
</dbReference>
<evidence type="ECO:0000313" key="4">
    <source>
        <dbReference type="Proteomes" id="UP001623349"/>
    </source>
</evidence>
<organism evidence="3 4">
    <name type="scientific">Apodemus speciosus</name>
    <name type="common">Large Japanese field mouse</name>
    <dbReference type="NCBI Taxonomy" id="105296"/>
    <lineage>
        <taxon>Eukaryota</taxon>
        <taxon>Metazoa</taxon>
        <taxon>Chordata</taxon>
        <taxon>Craniata</taxon>
        <taxon>Vertebrata</taxon>
        <taxon>Euteleostomi</taxon>
        <taxon>Mammalia</taxon>
        <taxon>Eutheria</taxon>
        <taxon>Euarchontoglires</taxon>
        <taxon>Glires</taxon>
        <taxon>Rodentia</taxon>
        <taxon>Myomorpha</taxon>
        <taxon>Muroidea</taxon>
        <taxon>Muridae</taxon>
        <taxon>Murinae</taxon>
        <taxon>Apodemus</taxon>
    </lineage>
</organism>
<proteinExistence type="predicted"/>
<protein>
    <recommendedName>
        <fullName evidence="2">DUF4709 domain-containing protein</fullName>
    </recommendedName>
</protein>